<organism evidence="3 4">
    <name type="scientific">Phaeodactylum tricornutum (strain CCAP 1055/1)</name>
    <dbReference type="NCBI Taxonomy" id="556484"/>
    <lineage>
        <taxon>Eukaryota</taxon>
        <taxon>Sar</taxon>
        <taxon>Stramenopiles</taxon>
        <taxon>Ochrophyta</taxon>
        <taxon>Bacillariophyta</taxon>
        <taxon>Bacillariophyceae</taxon>
        <taxon>Bacillariophycidae</taxon>
        <taxon>Naviculales</taxon>
        <taxon>Phaeodactylaceae</taxon>
        <taxon>Phaeodactylum</taxon>
    </lineage>
</organism>
<dbReference type="eggNOG" id="ENOG502SMS2">
    <property type="taxonomic scope" value="Eukaryota"/>
</dbReference>
<sequence length="333" mass="37002">MVRILGIGRKRSLKKRLTPSAQTPEGLRHQHPMFQYAVNEYSQTVASGTSNDDGRMMLQRTNTWSYESEINSPLAPSGLPKVRSMPDGIPRDIESQRVHTPLSLTKNEGSLERNPGASISESQLSPRNVSNRTTPLPALPSSIDSEMPDATYEEHYGDAYTGDPIKYVYPSGYQSMRPRSCPWKLSVVVCIMFTWLSVFIVGHCSDQVDEDRYKNAQIDDDSLAIEVRWCGSRPLYLMWVASMLITGLSAAYCSVIGYIKVRDFAVANSRSQPPGLVDVKSDYYVSITDSSLASSEGSASTYRTTIYQSDGTPQFWGSHIFRPTQAAVAITSR</sequence>
<dbReference type="GeneID" id="7203111"/>
<feature type="transmembrane region" description="Helical" evidence="2">
    <location>
        <begin position="236"/>
        <end position="259"/>
    </location>
</feature>
<keyword evidence="2" id="KW-0812">Transmembrane</keyword>
<evidence type="ECO:0000313" key="4">
    <source>
        <dbReference type="Proteomes" id="UP000000759"/>
    </source>
</evidence>
<feature type="region of interest" description="Disordered" evidence="1">
    <location>
        <begin position="87"/>
        <end position="146"/>
    </location>
</feature>
<accession>B7G5B8</accession>
<dbReference type="InParanoid" id="B7G5B8"/>
<evidence type="ECO:0000256" key="1">
    <source>
        <dbReference type="SAM" id="MobiDB-lite"/>
    </source>
</evidence>
<dbReference type="AlphaFoldDB" id="B7G5B8"/>
<dbReference type="KEGG" id="pti:PHATRDRAFT_38240"/>
<keyword evidence="4" id="KW-1185">Reference proteome</keyword>
<evidence type="ECO:0000313" key="3">
    <source>
        <dbReference type="EMBL" id="EEC46288.1"/>
    </source>
</evidence>
<evidence type="ECO:0008006" key="5">
    <source>
        <dbReference type="Google" id="ProtNLM"/>
    </source>
</evidence>
<dbReference type="Proteomes" id="UP000000759">
    <property type="component" value="Chromosome 15"/>
</dbReference>
<feature type="compositionally biased region" description="Polar residues" evidence="1">
    <location>
        <begin position="117"/>
        <end position="134"/>
    </location>
</feature>
<reference evidence="4" key="2">
    <citation type="submission" date="2008-08" db="EMBL/GenBank/DDBJ databases">
        <authorList>
            <consortium name="Diatom Consortium"/>
            <person name="Grigoriev I."/>
            <person name="Grimwood J."/>
            <person name="Kuo A."/>
            <person name="Otillar R.P."/>
            <person name="Salamov A."/>
            <person name="Detter J.C."/>
            <person name="Lindquist E."/>
            <person name="Shapiro H."/>
            <person name="Lucas S."/>
            <person name="Glavina del Rio T."/>
            <person name="Pitluck S."/>
            <person name="Rokhsar D."/>
            <person name="Bowler C."/>
        </authorList>
    </citation>
    <scope>GENOME REANNOTATION</scope>
    <source>
        <strain evidence="4">CCAP 1055/1</strain>
    </source>
</reference>
<dbReference type="HOGENOM" id="CLU_835394_0_0_1"/>
<gene>
    <name evidence="3" type="ORF">PHATRDRAFT_38240</name>
</gene>
<feature type="transmembrane region" description="Helical" evidence="2">
    <location>
        <begin position="183"/>
        <end position="202"/>
    </location>
</feature>
<dbReference type="OrthoDB" id="46602at2759"/>
<reference evidence="3 4" key="1">
    <citation type="journal article" date="2008" name="Nature">
        <title>The Phaeodactylum genome reveals the evolutionary history of diatom genomes.</title>
        <authorList>
            <person name="Bowler C."/>
            <person name="Allen A.E."/>
            <person name="Badger J.H."/>
            <person name="Grimwood J."/>
            <person name="Jabbari K."/>
            <person name="Kuo A."/>
            <person name="Maheswari U."/>
            <person name="Martens C."/>
            <person name="Maumus F."/>
            <person name="Otillar R.P."/>
            <person name="Rayko E."/>
            <person name="Salamov A."/>
            <person name="Vandepoele K."/>
            <person name="Beszteri B."/>
            <person name="Gruber A."/>
            <person name="Heijde M."/>
            <person name="Katinka M."/>
            <person name="Mock T."/>
            <person name="Valentin K."/>
            <person name="Verret F."/>
            <person name="Berges J.A."/>
            <person name="Brownlee C."/>
            <person name="Cadoret J.P."/>
            <person name="Chiovitti A."/>
            <person name="Choi C.J."/>
            <person name="Coesel S."/>
            <person name="De Martino A."/>
            <person name="Detter J.C."/>
            <person name="Durkin C."/>
            <person name="Falciatore A."/>
            <person name="Fournet J."/>
            <person name="Haruta M."/>
            <person name="Huysman M.J."/>
            <person name="Jenkins B.D."/>
            <person name="Jiroutova K."/>
            <person name="Jorgensen R.E."/>
            <person name="Joubert Y."/>
            <person name="Kaplan A."/>
            <person name="Kroger N."/>
            <person name="Kroth P.G."/>
            <person name="La Roche J."/>
            <person name="Lindquist E."/>
            <person name="Lommer M."/>
            <person name="Martin-Jezequel V."/>
            <person name="Lopez P.J."/>
            <person name="Lucas S."/>
            <person name="Mangogna M."/>
            <person name="McGinnis K."/>
            <person name="Medlin L.K."/>
            <person name="Montsant A."/>
            <person name="Oudot-Le Secq M.P."/>
            <person name="Napoli C."/>
            <person name="Obornik M."/>
            <person name="Parker M.S."/>
            <person name="Petit J.L."/>
            <person name="Porcel B.M."/>
            <person name="Poulsen N."/>
            <person name="Robison M."/>
            <person name="Rychlewski L."/>
            <person name="Rynearson T.A."/>
            <person name="Schmutz J."/>
            <person name="Shapiro H."/>
            <person name="Siaut M."/>
            <person name="Stanley M."/>
            <person name="Sussman M.R."/>
            <person name="Taylor A.R."/>
            <person name="Vardi A."/>
            <person name="von Dassow P."/>
            <person name="Vyverman W."/>
            <person name="Willis A."/>
            <person name="Wyrwicz L.S."/>
            <person name="Rokhsar D.S."/>
            <person name="Weissenbach J."/>
            <person name="Armbrust E.V."/>
            <person name="Green B.R."/>
            <person name="Van de Peer Y."/>
            <person name="Grigoriev I.V."/>
        </authorList>
    </citation>
    <scope>NUCLEOTIDE SEQUENCE [LARGE SCALE GENOMIC DNA]</scope>
    <source>
        <strain evidence="3 4">CCAP 1055/1</strain>
    </source>
</reference>
<keyword evidence="2" id="KW-0472">Membrane</keyword>
<protein>
    <recommendedName>
        <fullName evidence="5">Transmembrane protein</fullName>
    </recommendedName>
</protein>
<dbReference type="RefSeq" id="XP_002182387.1">
    <property type="nucleotide sequence ID" value="XM_002182351.1"/>
</dbReference>
<proteinExistence type="predicted"/>
<name>B7G5B8_PHATC</name>
<dbReference type="EMBL" id="CM000617">
    <property type="protein sequence ID" value="EEC46288.1"/>
    <property type="molecule type" value="Genomic_DNA"/>
</dbReference>
<evidence type="ECO:0000256" key="2">
    <source>
        <dbReference type="SAM" id="Phobius"/>
    </source>
</evidence>
<dbReference type="PaxDb" id="2850-Phatr38240"/>
<keyword evidence="2" id="KW-1133">Transmembrane helix</keyword>